<comment type="caution">
    <text evidence="1">The sequence shown here is derived from an EMBL/GenBank/DDBJ whole genome shotgun (WGS) entry which is preliminary data.</text>
</comment>
<dbReference type="AlphaFoldDB" id="A0A9D4NN75"/>
<keyword evidence="2" id="KW-1185">Reference proteome</keyword>
<evidence type="ECO:0000313" key="1">
    <source>
        <dbReference type="EMBL" id="KAH3897848.1"/>
    </source>
</evidence>
<gene>
    <name evidence="1" type="ORF">DPMN_022044</name>
</gene>
<name>A0A9D4NN75_DREPO</name>
<dbReference type="EMBL" id="JAIWYP010000001">
    <property type="protein sequence ID" value="KAH3897848.1"/>
    <property type="molecule type" value="Genomic_DNA"/>
</dbReference>
<accession>A0A9D4NN75</accession>
<proteinExistence type="predicted"/>
<dbReference type="Proteomes" id="UP000828390">
    <property type="component" value="Unassembled WGS sequence"/>
</dbReference>
<sequence length="72" mass="8534">MDTAFLAKGNIYSKLADLHGRNQQIIFSYLTCLHEFNQQTYDWFPVRVQQQTCMKVGFCHKAREQWMGLSYP</sequence>
<evidence type="ECO:0000313" key="2">
    <source>
        <dbReference type="Proteomes" id="UP000828390"/>
    </source>
</evidence>
<reference evidence="1" key="2">
    <citation type="submission" date="2020-11" db="EMBL/GenBank/DDBJ databases">
        <authorList>
            <person name="McCartney M.A."/>
            <person name="Auch B."/>
            <person name="Kono T."/>
            <person name="Mallez S."/>
            <person name="Becker A."/>
            <person name="Gohl D.M."/>
            <person name="Silverstein K.A.T."/>
            <person name="Koren S."/>
            <person name="Bechman K.B."/>
            <person name="Herman A."/>
            <person name="Abrahante J.E."/>
            <person name="Garbe J."/>
        </authorList>
    </citation>
    <scope>NUCLEOTIDE SEQUENCE</scope>
    <source>
        <strain evidence="1">Duluth1</strain>
        <tissue evidence="1">Whole animal</tissue>
    </source>
</reference>
<protein>
    <submittedName>
        <fullName evidence="1">Uncharacterized protein</fullName>
    </submittedName>
</protein>
<organism evidence="1 2">
    <name type="scientific">Dreissena polymorpha</name>
    <name type="common">Zebra mussel</name>
    <name type="synonym">Mytilus polymorpha</name>
    <dbReference type="NCBI Taxonomy" id="45954"/>
    <lineage>
        <taxon>Eukaryota</taxon>
        <taxon>Metazoa</taxon>
        <taxon>Spiralia</taxon>
        <taxon>Lophotrochozoa</taxon>
        <taxon>Mollusca</taxon>
        <taxon>Bivalvia</taxon>
        <taxon>Autobranchia</taxon>
        <taxon>Heteroconchia</taxon>
        <taxon>Euheterodonta</taxon>
        <taxon>Imparidentia</taxon>
        <taxon>Neoheterodontei</taxon>
        <taxon>Myida</taxon>
        <taxon>Dreissenoidea</taxon>
        <taxon>Dreissenidae</taxon>
        <taxon>Dreissena</taxon>
    </lineage>
</organism>
<reference evidence="1" key="1">
    <citation type="journal article" date="2019" name="bioRxiv">
        <title>The Genome of the Zebra Mussel, Dreissena polymorpha: A Resource for Invasive Species Research.</title>
        <authorList>
            <person name="McCartney M.A."/>
            <person name="Auch B."/>
            <person name="Kono T."/>
            <person name="Mallez S."/>
            <person name="Zhang Y."/>
            <person name="Obille A."/>
            <person name="Becker A."/>
            <person name="Abrahante J.E."/>
            <person name="Garbe J."/>
            <person name="Badalamenti J.P."/>
            <person name="Herman A."/>
            <person name="Mangelson H."/>
            <person name="Liachko I."/>
            <person name="Sullivan S."/>
            <person name="Sone E.D."/>
            <person name="Koren S."/>
            <person name="Silverstein K.A.T."/>
            <person name="Beckman K.B."/>
            <person name="Gohl D.M."/>
        </authorList>
    </citation>
    <scope>NUCLEOTIDE SEQUENCE</scope>
    <source>
        <strain evidence="1">Duluth1</strain>
        <tissue evidence="1">Whole animal</tissue>
    </source>
</reference>